<dbReference type="Pfam" id="PF00583">
    <property type="entry name" value="Acetyltransf_1"/>
    <property type="match status" value="1"/>
</dbReference>
<dbReference type="PROSITE" id="PS51186">
    <property type="entry name" value="GNAT"/>
    <property type="match status" value="1"/>
</dbReference>
<reference evidence="3" key="1">
    <citation type="submission" date="2018-07" db="EMBL/GenBank/DDBJ databases">
        <authorList>
            <person name="Zhao J."/>
        </authorList>
    </citation>
    <scope>NUCLEOTIDE SEQUENCE [LARGE SCALE GENOMIC DNA]</scope>
    <source>
        <strain evidence="3">GSSD-12</strain>
    </source>
</reference>
<sequence>MDDTRIRQAGQADRETLVRLLEAAFYDDPVCNWVFPDDEHRRKVNGLFLGVFADVALAEGRVDLLEDGSALALWLQIPAGEPEEEDEIPARQREISDPDNERAELVGRLLGAVHPVDRAHEYLLMIAVSPERQGRGLGRALIEPVLARCDRDGIPAYLEASSERSSRLYERLGFAFAEKTVDLPDGPHMWPMWREPKAR</sequence>
<dbReference type="AlphaFoldDB" id="A0A345HU21"/>
<accession>A0A345HU21</accession>
<feature type="domain" description="N-acetyltransferase" evidence="1">
    <location>
        <begin position="60"/>
        <end position="197"/>
    </location>
</feature>
<dbReference type="CDD" id="cd04301">
    <property type="entry name" value="NAT_SF"/>
    <property type="match status" value="1"/>
</dbReference>
<dbReference type="PANTHER" id="PTHR42791">
    <property type="entry name" value="GNAT FAMILY ACETYLTRANSFERASE"/>
    <property type="match status" value="1"/>
</dbReference>
<dbReference type="OrthoDB" id="7057833at2"/>
<dbReference type="RefSeq" id="WP_114661591.1">
    <property type="nucleotide sequence ID" value="NZ_CP031194.1"/>
</dbReference>
<protein>
    <submittedName>
        <fullName evidence="2">N-acetyltransferase</fullName>
    </submittedName>
</protein>
<organism evidence="2 3">
    <name type="scientific">Streptomyces paludis</name>
    <dbReference type="NCBI Taxonomy" id="2282738"/>
    <lineage>
        <taxon>Bacteria</taxon>
        <taxon>Bacillati</taxon>
        <taxon>Actinomycetota</taxon>
        <taxon>Actinomycetes</taxon>
        <taxon>Kitasatosporales</taxon>
        <taxon>Streptomycetaceae</taxon>
        <taxon>Streptomyces</taxon>
    </lineage>
</organism>
<name>A0A345HU21_9ACTN</name>
<dbReference type="EMBL" id="CP031194">
    <property type="protein sequence ID" value="AXG80195.1"/>
    <property type="molecule type" value="Genomic_DNA"/>
</dbReference>
<dbReference type="Gene3D" id="3.40.630.30">
    <property type="match status" value="1"/>
</dbReference>
<dbReference type="PANTHER" id="PTHR42791:SF1">
    <property type="entry name" value="N-ACETYLTRANSFERASE DOMAIN-CONTAINING PROTEIN"/>
    <property type="match status" value="1"/>
</dbReference>
<evidence type="ECO:0000313" key="2">
    <source>
        <dbReference type="EMBL" id="AXG80195.1"/>
    </source>
</evidence>
<dbReference type="Proteomes" id="UP000253868">
    <property type="component" value="Chromosome"/>
</dbReference>
<dbReference type="KEGG" id="spad:DVK44_23865"/>
<proteinExistence type="predicted"/>
<dbReference type="GO" id="GO:0016747">
    <property type="term" value="F:acyltransferase activity, transferring groups other than amino-acyl groups"/>
    <property type="evidence" value="ECO:0007669"/>
    <property type="project" value="InterPro"/>
</dbReference>
<keyword evidence="3" id="KW-1185">Reference proteome</keyword>
<keyword evidence="2" id="KW-0808">Transferase</keyword>
<dbReference type="InterPro" id="IPR052523">
    <property type="entry name" value="Trichothecene_AcTrans"/>
</dbReference>
<dbReference type="InterPro" id="IPR016181">
    <property type="entry name" value="Acyl_CoA_acyltransferase"/>
</dbReference>
<gene>
    <name evidence="2" type="ORF">DVK44_23865</name>
</gene>
<evidence type="ECO:0000259" key="1">
    <source>
        <dbReference type="PROSITE" id="PS51186"/>
    </source>
</evidence>
<dbReference type="SUPFAM" id="SSF55729">
    <property type="entry name" value="Acyl-CoA N-acyltransferases (Nat)"/>
    <property type="match status" value="1"/>
</dbReference>
<dbReference type="InterPro" id="IPR000182">
    <property type="entry name" value="GNAT_dom"/>
</dbReference>
<evidence type="ECO:0000313" key="3">
    <source>
        <dbReference type="Proteomes" id="UP000253868"/>
    </source>
</evidence>